<evidence type="ECO:0000256" key="2">
    <source>
        <dbReference type="SAM" id="Phobius"/>
    </source>
</evidence>
<feature type="transmembrane region" description="Helical" evidence="2">
    <location>
        <begin position="33"/>
        <end position="54"/>
    </location>
</feature>
<keyword evidence="2" id="KW-0472">Membrane</keyword>
<feature type="region of interest" description="Disordered" evidence="1">
    <location>
        <begin position="353"/>
        <end position="443"/>
    </location>
</feature>
<feature type="compositionally biased region" description="Polar residues" evidence="1">
    <location>
        <begin position="399"/>
        <end position="428"/>
    </location>
</feature>
<reference evidence="4" key="1">
    <citation type="submission" date="2011-07" db="EMBL/GenBank/DDBJ databases">
        <title>Divergent evolution of antigenic variation in African trypanosomes.</title>
        <authorList>
            <person name="Jackson A.P."/>
            <person name="Berry A."/>
            <person name="Allison H.C."/>
            <person name="Burton P."/>
            <person name="Anderson J."/>
            <person name="Aslett M."/>
            <person name="Brown R."/>
            <person name="Corton N."/>
            <person name="Harris D."/>
            <person name="Hauser H."/>
            <person name="Gamble J."/>
            <person name="Gilderthorp R."/>
            <person name="McQuillan J."/>
            <person name="Quail M.A."/>
            <person name="Sanders M."/>
            <person name="Van Tonder A."/>
            <person name="Ginger M.L."/>
            <person name="Donelson J.E."/>
            <person name="Field M.C."/>
            <person name="Barry J.D."/>
            <person name="Berriman M."/>
            <person name="Hertz-Fowler C."/>
        </authorList>
    </citation>
    <scope>NUCLEOTIDE SEQUENCE [LARGE SCALE GENOMIC DNA]</scope>
    <source>
        <strain evidence="4">IL3000</strain>
    </source>
</reference>
<proteinExistence type="predicted"/>
<name>F9W998_TRYCI</name>
<sequence>MRMAPLHGHCRFAFLISYFSQKIPPQYKAPQKLYGYGLLSSLLFCLFGCKSLVARTMKDTEVIGKGKGRGKGNGKGVWVALLVMVMVAMGMRGVSGSYEDYEKGHNFNGKEHEALCSVFKASADVWEASKGSPLKLDKNLEYGVRQALFGTHDERIPERITEGLPAAYNTYSLQYRGTRCGGCPGGDTNYFAGWSITHDLMCLCTPGYYSEPFYYWILGFIYRETGFRLCGRKREDMVPDQYQGWYSYNGYKQAKGLHSSWKAVVLGCYNKRTKPRGTEGHNLEEKVKKLSEATQHFTTLLKQSGGRPKLGGFEKHHTESDGKDEKSMHVRYGACNDRRQPWWKKLNETLMGKKPEQLIKRPSSASSGAVPAHDRHTRSTGRGMSISQEEGGESKDPGDTNTTTLDDSYTLELDSNSTHADNTSTDTNGMDPHAEDHDDDPGPLTFHYLRSSSRRPRASLLLVSLPLGSLFL</sequence>
<reference evidence="3 4" key="2">
    <citation type="journal article" date="2012" name="Proc. Natl. Acad. Sci. U.S.A.">
        <title>Antigenic diversity is generated by distinct evolutionary mechanisms in African trypanosome species.</title>
        <authorList>
            <person name="Jackson A.P."/>
            <person name="Berry A."/>
            <person name="Aslett M."/>
            <person name="Allison H.C."/>
            <person name="Burton P."/>
            <person name="Vavrova-Anderson J."/>
            <person name="Brown R."/>
            <person name="Browne H."/>
            <person name="Corton N."/>
            <person name="Hauser H."/>
            <person name="Gamble J."/>
            <person name="Gilderthorp R."/>
            <person name="Marcello L."/>
            <person name="McQuillan J."/>
            <person name="Otto T.D."/>
            <person name="Quail M.A."/>
            <person name="Sanders M.J."/>
            <person name="van Tonder A."/>
            <person name="Ginger M.L."/>
            <person name="Field M.C."/>
            <person name="Barry J.D."/>
            <person name="Hertz-Fowler C."/>
            <person name="Berriman M."/>
        </authorList>
    </citation>
    <scope>NUCLEOTIDE SEQUENCE [LARGE SCALE GENOMIC DNA]</scope>
    <source>
        <strain evidence="3 4">IL3000</strain>
    </source>
</reference>
<dbReference type="EMBL" id="CAEQ01001286">
    <property type="protein sequence ID" value="CCD13791.1"/>
    <property type="molecule type" value="Genomic_DNA"/>
</dbReference>
<keyword evidence="2" id="KW-0812">Transmembrane</keyword>
<keyword evidence="2" id="KW-1133">Transmembrane helix</keyword>
<gene>
    <name evidence="3" type="ORF">TCIL3000_0_44910</name>
</gene>
<feature type="transmembrane region" description="Helical" evidence="2">
    <location>
        <begin position="75"/>
        <end position="94"/>
    </location>
</feature>
<evidence type="ECO:0000313" key="3">
    <source>
        <dbReference type="EMBL" id="CCD13791.1"/>
    </source>
</evidence>
<feature type="region of interest" description="Disordered" evidence="1">
    <location>
        <begin position="304"/>
        <end position="328"/>
    </location>
</feature>
<feature type="compositionally biased region" description="Basic and acidic residues" evidence="1">
    <location>
        <begin position="312"/>
        <end position="328"/>
    </location>
</feature>
<evidence type="ECO:0000256" key="1">
    <source>
        <dbReference type="SAM" id="MobiDB-lite"/>
    </source>
</evidence>
<protein>
    <submittedName>
        <fullName evidence="3">Variant surface glycoprotein</fullName>
    </submittedName>
</protein>
<comment type="caution">
    <text evidence="3">The sequence shown here is derived from an EMBL/GenBank/DDBJ whole genome shotgun (WGS) entry which is preliminary data.</text>
</comment>
<accession>F9W998</accession>
<evidence type="ECO:0000313" key="4">
    <source>
        <dbReference type="Proteomes" id="UP000000702"/>
    </source>
</evidence>
<dbReference type="VEuPathDB" id="TriTrypDB:TcIL3000_0_44910"/>
<keyword evidence="4" id="KW-1185">Reference proteome</keyword>
<dbReference type="AlphaFoldDB" id="F9W998"/>
<dbReference type="Proteomes" id="UP000000702">
    <property type="component" value="Unassembled WGS sequence"/>
</dbReference>
<organism evidence="3 4">
    <name type="scientific">Trypanosoma congolense (strain IL3000)</name>
    <dbReference type="NCBI Taxonomy" id="1068625"/>
    <lineage>
        <taxon>Eukaryota</taxon>
        <taxon>Discoba</taxon>
        <taxon>Euglenozoa</taxon>
        <taxon>Kinetoplastea</taxon>
        <taxon>Metakinetoplastina</taxon>
        <taxon>Trypanosomatida</taxon>
        <taxon>Trypanosomatidae</taxon>
        <taxon>Trypanosoma</taxon>
        <taxon>Nannomonas</taxon>
    </lineage>
</organism>